<dbReference type="Proteomes" id="UP000218810">
    <property type="component" value="Unassembled WGS sequence"/>
</dbReference>
<reference evidence="2" key="1">
    <citation type="submission" date="2017-09" db="EMBL/GenBank/DDBJ databases">
        <authorList>
            <person name="Zhang Y."/>
            <person name="Huang X."/>
            <person name="Liu J."/>
            <person name="Lu L."/>
            <person name="Peng K."/>
        </authorList>
    </citation>
    <scope>NUCLEOTIDE SEQUENCE [LARGE SCALE GENOMIC DNA]</scope>
    <source>
        <strain evidence="2">S-XJ-1</strain>
    </source>
</reference>
<accession>A0A2A2WQF7</accession>
<sequence>MTDAVDFSTPRYRHDLVAEVDGPADDAVLEVTVTETVVLDENGAGRGTPELVLRTGVDGVTLTDRDQVLRLQAMINRAVNQWRDAATHLP</sequence>
<proteinExistence type="predicted"/>
<comment type="caution">
    <text evidence="1">The sequence shown here is derived from an EMBL/GenBank/DDBJ whole genome shotgun (WGS) entry which is preliminary data.</text>
</comment>
<dbReference type="AlphaFoldDB" id="A0A2A2WQF7"/>
<evidence type="ECO:0000313" key="2">
    <source>
        <dbReference type="Proteomes" id="UP000218810"/>
    </source>
</evidence>
<protein>
    <submittedName>
        <fullName evidence="1">Uncharacterized protein</fullName>
    </submittedName>
</protein>
<dbReference type="OrthoDB" id="4773977at2"/>
<evidence type="ECO:0000313" key="1">
    <source>
        <dbReference type="EMBL" id="PAY23420.1"/>
    </source>
</evidence>
<gene>
    <name evidence="1" type="ORF">CEY15_08920</name>
</gene>
<name>A0A2A2WQF7_9ACTN</name>
<dbReference type="EMBL" id="NTGA01000015">
    <property type="protein sequence ID" value="PAY23420.1"/>
    <property type="molecule type" value="Genomic_DNA"/>
</dbReference>
<organism evidence="1 2">
    <name type="scientific">Dietzia natronolimnaea</name>
    <dbReference type="NCBI Taxonomy" id="161920"/>
    <lineage>
        <taxon>Bacteria</taxon>
        <taxon>Bacillati</taxon>
        <taxon>Actinomycetota</taxon>
        <taxon>Actinomycetes</taxon>
        <taxon>Mycobacteriales</taxon>
        <taxon>Dietziaceae</taxon>
        <taxon>Dietzia</taxon>
    </lineage>
</organism>
<dbReference type="RefSeq" id="WP_017836166.1">
    <property type="nucleotide sequence ID" value="NZ_NTGA01000015.1"/>
</dbReference>
<keyword evidence="2" id="KW-1185">Reference proteome</keyword>